<comment type="function">
    <text evidence="5">May act as an export chaperone for the filament capping protein FliD.</text>
</comment>
<evidence type="ECO:0000256" key="2">
    <source>
        <dbReference type="ARBA" id="ARBA00022490"/>
    </source>
</evidence>
<dbReference type="Pfam" id="PF05400">
    <property type="entry name" value="FliT"/>
    <property type="match status" value="1"/>
</dbReference>
<sequence length="117" mass="13417">MTKYTAIYKGTQELHAHLSKPMPTDDTRDTYIETVTDMLAAREELLVGVEPPSNDDEEVVAKEIVEMNKVIQMKLKIFQGIIQQDINKLKHRKKSGQKYENPYDGPTTDGIFFDSKK</sequence>
<evidence type="ECO:0000256" key="7">
    <source>
        <dbReference type="ARBA" id="ARBA00093797"/>
    </source>
</evidence>
<keyword evidence="4" id="KW-0143">Chaperone</keyword>
<keyword evidence="10" id="KW-1185">Reference proteome</keyword>
<organism evidence="9 10">
    <name type="scientific">Paenalkalicoccus suaedae</name>
    <dbReference type="NCBI Taxonomy" id="2592382"/>
    <lineage>
        <taxon>Bacteria</taxon>
        <taxon>Bacillati</taxon>
        <taxon>Bacillota</taxon>
        <taxon>Bacilli</taxon>
        <taxon>Bacillales</taxon>
        <taxon>Bacillaceae</taxon>
        <taxon>Paenalkalicoccus</taxon>
    </lineage>
</organism>
<reference evidence="10" key="1">
    <citation type="submission" date="2019-07" db="EMBL/GenBank/DDBJ databases">
        <title>Bacillus alkalisoli sp. nov. isolated from saline soil.</title>
        <authorList>
            <person name="Sun J.-Q."/>
            <person name="Xu L."/>
        </authorList>
    </citation>
    <scope>NUCLEOTIDE SEQUENCE [LARGE SCALE GENOMIC DNA]</scope>
    <source>
        <strain evidence="10">M4U3P1</strain>
    </source>
</reference>
<evidence type="ECO:0000256" key="3">
    <source>
        <dbReference type="ARBA" id="ARBA00022795"/>
    </source>
</evidence>
<evidence type="ECO:0000313" key="10">
    <source>
        <dbReference type="Proteomes" id="UP000318138"/>
    </source>
</evidence>
<protein>
    <recommendedName>
        <fullName evidence="7">Flagellar protein FliT</fullName>
    </recommendedName>
</protein>
<proteinExistence type="inferred from homology"/>
<dbReference type="KEGG" id="psua:FLK61_37370"/>
<comment type="similarity">
    <text evidence="6">Belongs to the bacillales FliT family.</text>
</comment>
<evidence type="ECO:0000256" key="5">
    <source>
        <dbReference type="ARBA" id="ARBA00093765"/>
    </source>
</evidence>
<accession>A0A859FGS0</accession>
<evidence type="ECO:0000256" key="4">
    <source>
        <dbReference type="ARBA" id="ARBA00023186"/>
    </source>
</evidence>
<gene>
    <name evidence="9" type="ORF">FLK61_37370</name>
</gene>
<evidence type="ECO:0000313" key="9">
    <source>
        <dbReference type="EMBL" id="QKS72307.1"/>
    </source>
</evidence>
<name>A0A859FGS0_9BACI</name>
<dbReference type="RefSeq" id="WP_176010288.1">
    <property type="nucleotide sequence ID" value="NZ_CP041372.2"/>
</dbReference>
<evidence type="ECO:0000256" key="1">
    <source>
        <dbReference type="ARBA" id="ARBA00004514"/>
    </source>
</evidence>
<feature type="region of interest" description="Disordered" evidence="8">
    <location>
        <begin position="93"/>
        <end position="117"/>
    </location>
</feature>
<dbReference type="InterPro" id="IPR008622">
    <property type="entry name" value="FliT"/>
</dbReference>
<keyword evidence="3" id="KW-1005">Bacterial flagellum biogenesis</keyword>
<keyword evidence="2" id="KW-0963">Cytoplasm</keyword>
<evidence type="ECO:0000256" key="6">
    <source>
        <dbReference type="ARBA" id="ARBA00093785"/>
    </source>
</evidence>
<dbReference type="AlphaFoldDB" id="A0A859FGS0"/>
<dbReference type="Proteomes" id="UP000318138">
    <property type="component" value="Chromosome"/>
</dbReference>
<evidence type="ECO:0000256" key="8">
    <source>
        <dbReference type="SAM" id="MobiDB-lite"/>
    </source>
</evidence>
<comment type="subcellular location">
    <subcellularLocation>
        <location evidence="1">Cytoplasm</location>
        <location evidence="1">Cytosol</location>
    </subcellularLocation>
</comment>
<dbReference type="EMBL" id="CP041372">
    <property type="protein sequence ID" value="QKS72307.1"/>
    <property type="molecule type" value="Genomic_DNA"/>
</dbReference>